<dbReference type="InterPro" id="IPR020625">
    <property type="entry name" value="Schiff_base-form_aldolases_AS"/>
</dbReference>
<evidence type="ECO:0000256" key="3">
    <source>
        <dbReference type="ARBA" id="ARBA00023270"/>
    </source>
</evidence>
<proteinExistence type="inferred from homology"/>
<dbReference type="GO" id="GO:0044281">
    <property type="term" value="P:small molecule metabolic process"/>
    <property type="evidence" value="ECO:0007669"/>
    <property type="project" value="UniProtKB-ARBA"/>
</dbReference>
<comment type="caution">
    <text evidence="4">The sequence shown here is derived from an EMBL/GenBank/DDBJ whole genome shotgun (WGS) entry which is preliminary data.</text>
</comment>
<gene>
    <name evidence="4" type="ORF">GCM10011274_21720</name>
</gene>
<dbReference type="SUPFAM" id="SSF51569">
    <property type="entry name" value="Aldolase"/>
    <property type="match status" value="1"/>
</dbReference>
<accession>A0A8H9IAH4</accession>
<keyword evidence="3" id="KW-0704">Schiff base</keyword>
<comment type="similarity">
    <text evidence="1">Belongs to the DapA family.</text>
</comment>
<evidence type="ECO:0000256" key="1">
    <source>
        <dbReference type="ARBA" id="ARBA00007592"/>
    </source>
</evidence>
<dbReference type="CDD" id="cd00408">
    <property type="entry name" value="DHDPS-like"/>
    <property type="match status" value="1"/>
</dbReference>
<reference evidence="4" key="2">
    <citation type="submission" date="2020-09" db="EMBL/GenBank/DDBJ databases">
        <authorList>
            <person name="Sun Q."/>
            <person name="Kim S."/>
        </authorList>
    </citation>
    <scope>NUCLEOTIDE SEQUENCE</scope>
    <source>
        <strain evidence="4">KCTC 32337</strain>
    </source>
</reference>
<dbReference type="RefSeq" id="WP_191865994.1">
    <property type="nucleotide sequence ID" value="NZ_BMZC01000005.1"/>
</dbReference>
<dbReference type="InterPro" id="IPR013785">
    <property type="entry name" value="Aldolase_TIM"/>
</dbReference>
<evidence type="ECO:0008006" key="6">
    <source>
        <dbReference type="Google" id="ProtNLM"/>
    </source>
</evidence>
<dbReference type="Proteomes" id="UP000622604">
    <property type="component" value="Unassembled WGS sequence"/>
</dbReference>
<dbReference type="EMBL" id="BMZC01000005">
    <property type="protein sequence ID" value="GGZ63276.1"/>
    <property type="molecule type" value="Genomic_DNA"/>
</dbReference>
<dbReference type="InterPro" id="IPR002220">
    <property type="entry name" value="DapA-like"/>
</dbReference>
<dbReference type="Pfam" id="PF00701">
    <property type="entry name" value="DHDPS"/>
    <property type="match status" value="1"/>
</dbReference>
<evidence type="ECO:0000256" key="2">
    <source>
        <dbReference type="ARBA" id="ARBA00023239"/>
    </source>
</evidence>
<evidence type="ECO:0000313" key="5">
    <source>
        <dbReference type="Proteomes" id="UP000622604"/>
    </source>
</evidence>
<reference evidence="4" key="1">
    <citation type="journal article" date="2014" name="Int. J. Syst. Evol. Microbiol.">
        <title>Complete genome sequence of Corynebacterium casei LMG S-19264T (=DSM 44701T), isolated from a smear-ripened cheese.</title>
        <authorList>
            <consortium name="US DOE Joint Genome Institute (JGI-PGF)"/>
            <person name="Walter F."/>
            <person name="Albersmeier A."/>
            <person name="Kalinowski J."/>
            <person name="Ruckert C."/>
        </authorList>
    </citation>
    <scope>NUCLEOTIDE SEQUENCE</scope>
    <source>
        <strain evidence="4">KCTC 32337</strain>
    </source>
</reference>
<dbReference type="AlphaFoldDB" id="A0A8H9IAH4"/>
<protein>
    <recommendedName>
        <fullName evidence="6">Dihydrodipicolinate synthase</fullName>
    </recommendedName>
</protein>
<dbReference type="SMART" id="SM01130">
    <property type="entry name" value="DHDPS"/>
    <property type="match status" value="1"/>
</dbReference>
<sequence length="357" mass="39006">MSNMHTLGFLKGIFPVVPTPLQADESLDLAGLGHCLNFYMASDIQGITVLGSGGELPYFSDVEQLRVVKHVKHIVQDKKPIIMGINAFSVEQAITKIEQYQGLADTVMLLFHGYYKQAFSDLKRAVAAVSARSSVPVLYYHFPQVTGHYLSAKQIIEILNDTGVVGMKDSALQLKTAKTVLQGANPSAYFTGLSLLLPEISPYLADDVNADLPTALTSEPRVSASTKKDDLKTHTIGAICPLGAIAPILTSQLYKDVHNGETENAYALCTQLSNLLPIVNNLYLSPNRQYRLLRFAMRLPFNVLKQAASPQAASKEALRLLGVDISARVRRPLPALESSASQLIKEYLTRGKLIKAK</sequence>
<keyword evidence="2" id="KW-0456">Lyase</keyword>
<dbReference type="PANTHER" id="PTHR12128:SF66">
    <property type="entry name" value="4-HYDROXY-2-OXOGLUTARATE ALDOLASE, MITOCHONDRIAL"/>
    <property type="match status" value="1"/>
</dbReference>
<dbReference type="GO" id="GO:0008840">
    <property type="term" value="F:4-hydroxy-tetrahydrodipicolinate synthase activity"/>
    <property type="evidence" value="ECO:0007669"/>
    <property type="project" value="TreeGrafter"/>
</dbReference>
<evidence type="ECO:0000313" key="4">
    <source>
        <dbReference type="EMBL" id="GGZ63276.1"/>
    </source>
</evidence>
<dbReference type="PANTHER" id="PTHR12128">
    <property type="entry name" value="DIHYDRODIPICOLINATE SYNTHASE"/>
    <property type="match status" value="1"/>
</dbReference>
<name>A0A8H9IAH4_9ALTE</name>
<dbReference type="PROSITE" id="PS00666">
    <property type="entry name" value="DHDPS_2"/>
    <property type="match status" value="1"/>
</dbReference>
<organism evidence="4 5">
    <name type="scientific">Paraglaciecola chathamensis</name>
    <dbReference type="NCBI Taxonomy" id="368405"/>
    <lineage>
        <taxon>Bacteria</taxon>
        <taxon>Pseudomonadati</taxon>
        <taxon>Pseudomonadota</taxon>
        <taxon>Gammaproteobacteria</taxon>
        <taxon>Alteromonadales</taxon>
        <taxon>Alteromonadaceae</taxon>
        <taxon>Paraglaciecola</taxon>
    </lineage>
</organism>
<dbReference type="Gene3D" id="3.20.20.70">
    <property type="entry name" value="Aldolase class I"/>
    <property type="match status" value="1"/>
</dbReference>